<reference evidence="2 3" key="1">
    <citation type="submission" date="2019-01" db="EMBL/GenBank/DDBJ databases">
        <title>Genome sequence of Salinicola endophyticus REST5.</title>
        <authorList>
            <person name="Nascimento F.X."/>
        </authorList>
    </citation>
    <scope>NUCLEOTIDE SEQUENCE [LARGE SCALE GENOMIC DNA]</scope>
    <source>
        <strain evidence="2 3">REST5</strain>
    </source>
</reference>
<evidence type="ECO:0000256" key="1">
    <source>
        <dbReference type="SAM" id="MobiDB-lite"/>
    </source>
</evidence>
<protein>
    <submittedName>
        <fullName evidence="2">Uncharacterized protein</fullName>
    </submittedName>
</protein>
<proteinExistence type="predicted"/>
<feature type="compositionally biased region" description="Low complexity" evidence="1">
    <location>
        <begin position="149"/>
        <end position="172"/>
    </location>
</feature>
<keyword evidence="3" id="KW-1185">Reference proteome</keyword>
<organism evidence="2 3">
    <name type="scientific">Salinicola endophyticus</name>
    <dbReference type="NCBI Taxonomy" id="1949083"/>
    <lineage>
        <taxon>Bacteria</taxon>
        <taxon>Pseudomonadati</taxon>
        <taxon>Pseudomonadota</taxon>
        <taxon>Gammaproteobacteria</taxon>
        <taxon>Oceanospirillales</taxon>
        <taxon>Halomonadaceae</taxon>
        <taxon>Salinicola</taxon>
    </lineage>
</organism>
<sequence>MSRFTLRLPARLAPLWMARSGREKGLLILALVGVLAYAGHAVLTHLPAGGEPFTAARPDPSLLRLPPIEAVNVEHWRSAAVEHGLALTRIETHDDSVVTRGEATSPEALSEFARWAAQRGWWAVAWQLERRDGRSLALEARWRSQLERPGSGPESGPESGPGSGPESEPGPGKAALDTTATGSP</sequence>
<name>A0ABY8FGJ4_9GAMM</name>
<dbReference type="EMBL" id="CP035631">
    <property type="protein sequence ID" value="WFF41911.1"/>
    <property type="molecule type" value="Genomic_DNA"/>
</dbReference>
<evidence type="ECO:0000313" key="3">
    <source>
        <dbReference type="Proteomes" id="UP001321526"/>
    </source>
</evidence>
<dbReference type="RefSeq" id="WP_110675149.1">
    <property type="nucleotide sequence ID" value="NZ_CP035631.1"/>
</dbReference>
<evidence type="ECO:0000313" key="2">
    <source>
        <dbReference type="EMBL" id="WFF41911.1"/>
    </source>
</evidence>
<accession>A0ABY8FGJ4</accession>
<dbReference type="Proteomes" id="UP001321526">
    <property type="component" value="Chromosome"/>
</dbReference>
<feature type="region of interest" description="Disordered" evidence="1">
    <location>
        <begin position="142"/>
        <end position="184"/>
    </location>
</feature>
<gene>
    <name evidence="2" type="ORF">EVC62_10565</name>
</gene>